<dbReference type="Proteomes" id="UP001162131">
    <property type="component" value="Unassembled WGS sequence"/>
</dbReference>
<feature type="compositionally biased region" description="Basic and acidic residues" evidence="3">
    <location>
        <begin position="12"/>
        <end position="27"/>
    </location>
</feature>
<dbReference type="GO" id="GO:0006360">
    <property type="term" value="P:transcription by RNA polymerase I"/>
    <property type="evidence" value="ECO:0007669"/>
    <property type="project" value="TreeGrafter"/>
</dbReference>
<dbReference type="GO" id="GO:0005736">
    <property type="term" value="C:RNA polymerase I complex"/>
    <property type="evidence" value="ECO:0007669"/>
    <property type="project" value="TreeGrafter"/>
</dbReference>
<feature type="compositionally biased region" description="Basic and acidic residues" evidence="3">
    <location>
        <begin position="37"/>
        <end position="48"/>
    </location>
</feature>
<sequence>MSDEDLSDCEQIEEKIDECAISEKSEQNSEENNSNSEKSETNSEKSDSESEINEDTTLAKAIPETKVIRYTPSYLSKYEKTRVLGARASQISQNAPIFVQLDPNETDPLEIAYKELINKKLPFIVRRYLPDGSYEDWNLCDLEIV</sequence>
<dbReference type="Gene3D" id="3.90.940.10">
    <property type="match status" value="1"/>
</dbReference>
<proteinExistence type="predicted"/>
<name>A0AAU9JX64_9CILI</name>
<dbReference type="InterPro" id="IPR006110">
    <property type="entry name" value="Pol_omega/Rpo6/RPB6"/>
</dbReference>
<feature type="compositionally biased region" description="Acidic residues" evidence="3">
    <location>
        <begin position="1"/>
        <end position="11"/>
    </location>
</feature>
<dbReference type="GO" id="GO:0042797">
    <property type="term" value="P:tRNA transcription by RNA polymerase III"/>
    <property type="evidence" value="ECO:0007669"/>
    <property type="project" value="TreeGrafter"/>
</dbReference>
<dbReference type="PIRSF" id="PIRSF000778">
    <property type="entry name" value="RpoK/RPB6"/>
    <property type="match status" value="1"/>
</dbReference>
<dbReference type="GO" id="GO:0003899">
    <property type="term" value="F:DNA-directed RNA polymerase activity"/>
    <property type="evidence" value="ECO:0007669"/>
    <property type="project" value="InterPro"/>
</dbReference>
<gene>
    <name evidence="4" type="ORF">BSTOLATCC_MIC48284</name>
</gene>
<evidence type="ECO:0000256" key="2">
    <source>
        <dbReference type="ARBA" id="ARBA00023163"/>
    </source>
</evidence>
<keyword evidence="1" id="KW-0240">DNA-directed RNA polymerase</keyword>
<dbReference type="InterPro" id="IPR006111">
    <property type="entry name" value="Rpo6/Rpb6"/>
</dbReference>
<keyword evidence="2" id="KW-0804">Transcription</keyword>
<evidence type="ECO:0000256" key="1">
    <source>
        <dbReference type="ARBA" id="ARBA00022478"/>
    </source>
</evidence>
<dbReference type="SUPFAM" id="SSF63562">
    <property type="entry name" value="RPB6/omega subunit-like"/>
    <property type="match status" value="1"/>
</dbReference>
<dbReference type="GO" id="GO:0005666">
    <property type="term" value="C:RNA polymerase III complex"/>
    <property type="evidence" value="ECO:0007669"/>
    <property type="project" value="TreeGrafter"/>
</dbReference>
<evidence type="ECO:0000313" key="5">
    <source>
        <dbReference type="Proteomes" id="UP001162131"/>
    </source>
</evidence>
<feature type="region of interest" description="Disordered" evidence="3">
    <location>
        <begin position="1"/>
        <end position="58"/>
    </location>
</feature>
<dbReference type="PROSITE" id="PS01111">
    <property type="entry name" value="RNA_POL_K_14KD"/>
    <property type="match status" value="1"/>
</dbReference>
<organism evidence="4 5">
    <name type="scientific">Blepharisma stoltei</name>
    <dbReference type="NCBI Taxonomy" id="1481888"/>
    <lineage>
        <taxon>Eukaryota</taxon>
        <taxon>Sar</taxon>
        <taxon>Alveolata</taxon>
        <taxon>Ciliophora</taxon>
        <taxon>Postciliodesmatophora</taxon>
        <taxon>Heterotrichea</taxon>
        <taxon>Heterotrichida</taxon>
        <taxon>Blepharismidae</taxon>
        <taxon>Blepharisma</taxon>
    </lineage>
</organism>
<evidence type="ECO:0000256" key="3">
    <source>
        <dbReference type="SAM" id="MobiDB-lite"/>
    </source>
</evidence>
<dbReference type="GO" id="GO:0006366">
    <property type="term" value="P:transcription by RNA polymerase II"/>
    <property type="evidence" value="ECO:0007669"/>
    <property type="project" value="TreeGrafter"/>
</dbReference>
<reference evidence="4" key="1">
    <citation type="submission" date="2021-09" db="EMBL/GenBank/DDBJ databases">
        <authorList>
            <consortium name="AG Swart"/>
            <person name="Singh M."/>
            <person name="Singh A."/>
            <person name="Seah K."/>
            <person name="Emmerich C."/>
        </authorList>
    </citation>
    <scope>NUCLEOTIDE SEQUENCE</scope>
    <source>
        <strain evidence="4">ATCC30299</strain>
    </source>
</reference>
<dbReference type="PANTHER" id="PTHR47227:SF5">
    <property type="entry name" value="DNA-DIRECTED RNA POLYMERASES I, II, AND III SUBUNIT RPABC2"/>
    <property type="match status" value="1"/>
</dbReference>
<dbReference type="GO" id="GO:0005665">
    <property type="term" value="C:RNA polymerase II, core complex"/>
    <property type="evidence" value="ECO:0007669"/>
    <property type="project" value="TreeGrafter"/>
</dbReference>
<dbReference type="InterPro" id="IPR020708">
    <property type="entry name" value="DNA-dir_RNA_polK_14-18kDa_CS"/>
</dbReference>
<dbReference type="GO" id="GO:0003677">
    <property type="term" value="F:DNA binding"/>
    <property type="evidence" value="ECO:0007669"/>
    <property type="project" value="InterPro"/>
</dbReference>
<keyword evidence="5" id="KW-1185">Reference proteome</keyword>
<dbReference type="Pfam" id="PF01192">
    <property type="entry name" value="RNA_pol_Rpb6"/>
    <property type="match status" value="1"/>
</dbReference>
<evidence type="ECO:0000313" key="4">
    <source>
        <dbReference type="EMBL" id="CAG9329464.1"/>
    </source>
</evidence>
<comment type="caution">
    <text evidence="4">The sequence shown here is derived from an EMBL/GenBank/DDBJ whole genome shotgun (WGS) entry which is preliminary data.</text>
</comment>
<dbReference type="InterPro" id="IPR036161">
    <property type="entry name" value="RPB6/omega-like_sf"/>
</dbReference>
<dbReference type="EMBL" id="CAJZBQ010000047">
    <property type="protein sequence ID" value="CAG9329464.1"/>
    <property type="molecule type" value="Genomic_DNA"/>
</dbReference>
<protein>
    <submittedName>
        <fullName evidence="4">Uncharacterized protein</fullName>
    </submittedName>
</protein>
<dbReference type="AlphaFoldDB" id="A0AAU9JX64"/>
<dbReference type="PANTHER" id="PTHR47227">
    <property type="entry name" value="DNA-DIRECTED RNA POLYMERASE SUBUNIT K"/>
    <property type="match status" value="1"/>
</dbReference>
<accession>A0AAU9JX64</accession>